<reference evidence="2 3" key="1">
    <citation type="journal article" date="2024" name="J Genomics">
        <title>Draft genome sequencing and assembly of Favolaschia claudopus CIRM-BRFM 2984 isolated from oak limbs.</title>
        <authorList>
            <person name="Navarro D."/>
            <person name="Drula E."/>
            <person name="Chaduli D."/>
            <person name="Cazenave R."/>
            <person name="Ahrendt S."/>
            <person name="Wang J."/>
            <person name="Lipzen A."/>
            <person name="Daum C."/>
            <person name="Barry K."/>
            <person name="Grigoriev I.V."/>
            <person name="Favel A."/>
            <person name="Rosso M.N."/>
            <person name="Martin F."/>
        </authorList>
    </citation>
    <scope>NUCLEOTIDE SEQUENCE [LARGE SCALE GENOMIC DNA]</scope>
    <source>
        <strain evidence="2 3">CIRM-BRFM 2984</strain>
    </source>
</reference>
<dbReference type="Proteomes" id="UP001362999">
    <property type="component" value="Unassembled WGS sequence"/>
</dbReference>
<evidence type="ECO:0000313" key="2">
    <source>
        <dbReference type="EMBL" id="KAK6993044.1"/>
    </source>
</evidence>
<proteinExistence type="predicted"/>
<feature type="region of interest" description="Disordered" evidence="1">
    <location>
        <begin position="1"/>
        <end position="32"/>
    </location>
</feature>
<accession>A0AAV9ZW54</accession>
<feature type="compositionally biased region" description="Pro residues" evidence="1">
    <location>
        <begin position="1"/>
        <end position="14"/>
    </location>
</feature>
<evidence type="ECO:0000256" key="1">
    <source>
        <dbReference type="SAM" id="MobiDB-lite"/>
    </source>
</evidence>
<evidence type="ECO:0000313" key="3">
    <source>
        <dbReference type="Proteomes" id="UP001362999"/>
    </source>
</evidence>
<name>A0AAV9ZW54_9AGAR</name>
<dbReference type="EMBL" id="JAWWNJ010000104">
    <property type="protein sequence ID" value="KAK6993044.1"/>
    <property type="molecule type" value="Genomic_DNA"/>
</dbReference>
<keyword evidence="3" id="KW-1185">Reference proteome</keyword>
<comment type="caution">
    <text evidence="2">The sequence shown here is derived from an EMBL/GenBank/DDBJ whole genome shotgun (WGS) entry which is preliminary data.</text>
</comment>
<dbReference type="AlphaFoldDB" id="A0AAV9ZW54"/>
<sequence length="83" mass="8775">MPRPPPTSAPPRTPPSTDRNARHPQDLVSPSNRLRVQLKARLDPGFVSRLLVAAAAAACPLSDLAAADSLLGVLCSIRKNLLS</sequence>
<protein>
    <submittedName>
        <fullName evidence="2">Uncharacterized protein</fullName>
    </submittedName>
</protein>
<organism evidence="2 3">
    <name type="scientific">Favolaschia claudopus</name>
    <dbReference type="NCBI Taxonomy" id="2862362"/>
    <lineage>
        <taxon>Eukaryota</taxon>
        <taxon>Fungi</taxon>
        <taxon>Dikarya</taxon>
        <taxon>Basidiomycota</taxon>
        <taxon>Agaricomycotina</taxon>
        <taxon>Agaricomycetes</taxon>
        <taxon>Agaricomycetidae</taxon>
        <taxon>Agaricales</taxon>
        <taxon>Marasmiineae</taxon>
        <taxon>Mycenaceae</taxon>
        <taxon>Favolaschia</taxon>
    </lineage>
</organism>
<gene>
    <name evidence="2" type="ORF">R3P38DRAFT_3223962</name>
</gene>